<evidence type="ECO:0000313" key="1">
    <source>
        <dbReference type="EMBL" id="MCQ4636170.1"/>
    </source>
</evidence>
<organism evidence="1 2">
    <name type="scientific">Anaerovorax odorimutans</name>
    <dbReference type="NCBI Taxonomy" id="109327"/>
    <lineage>
        <taxon>Bacteria</taxon>
        <taxon>Bacillati</taxon>
        <taxon>Bacillota</taxon>
        <taxon>Clostridia</taxon>
        <taxon>Peptostreptococcales</taxon>
        <taxon>Anaerovoracaceae</taxon>
        <taxon>Anaerovorax</taxon>
    </lineage>
</organism>
<name>A0ABT1RLV0_9FIRM</name>
<proteinExistence type="predicted"/>
<evidence type="ECO:0000313" key="2">
    <source>
        <dbReference type="Proteomes" id="UP001524502"/>
    </source>
</evidence>
<gene>
    <name evidence="1" type="ORF">NE619_05475</name>
</gene>
<dbReference type="EMBL" id="JANFXK010000004">
    <property type="protein sequence ID" value="MCQ4636170.1"/>
    <property type="molecule type" value="Genomic_DNA"/>
</dbReference>
<dbReference type="RefSeq" id="WP_256131349.1">
    <property type="nucleotide sequence ID" value="NZ_JANFXK010000004.1"/>
</dbReference>
<keyword evidence="2" id="KW-1185">Reference proteome</keyword>
<protein>
    <submittedName>
        <fullName evidence="1">Uncharacterized protein</fullName>
    </submittedName>
</protein>
<accession>A0ABT1RLV0</accession>
<comment type="caution">
    <text evidence="1">The sequence shown here is derived from an EMBL/GenBank/DDBJ whole genome shotgun (WGS) entry which is preliminary data.</text>
</comment>
<reference evidence="1 2" key="1">
    <citation type="submission" date="2022-06" db="EMBL/GenBank/DDBJ databases">
        <title>Isolation of gut microbiota from human fecal samples.</title>
        <authorList>
            <person name="Pamer E.G."/>
            <person name="Barat B."/>
            <person name="Waligurski E."/>
            <person name="Medina S."/>
            <person name="Paddock L."/>
            <person name="Mostad J."/>
        </authorList>
    </citation>
    <scope>NUCLEOTIDE SEQUENCE [LARGE SCALE GENOMIC DNA]</scope>
    <source>
        <strain evidence="1 2">SL.3.17</strain>
    </source>
</reference>
<dbReference type="Proteomes" id="UP001524502">
    <property type="component" value="Unassembled WGS sequence"/>
</dbReference>
<sequence length="128" mass="14342">MAGKDGYGIPGKRWARKAGKRCRFIREPGSFLAICIFAQQRVRFRSAVEVFSRVCSLCSCSKPHIEQISVPAPSRALKKAQQAFNFSLRVDKNSKLPFAQKLSKDRGFINAWFAVKLDAKPCPTGNFC</sequence>